<dbReference type="Pfam" id="PF00491">
    <property type="entry name" value="Arginase"/>
    <property type="match status" value="1"/>
</dbReference>
<evidence type="ECO:0000313" key="6">
    <source>
        <dbReference type="EMBL" id="KAJ3489938.1"/>
    </source>
</evidence>
<dbReference type="Proteomes" id="UP001212997">
    <property type="component" value="Unassembled WGS sequence"/>
</dbReference>
<dbReference type="PANTHER" id="PTHR11358">
    <property type="entry name" value="ARGINASE/AGMATINASE"/>
    <property type="match status" value="1"/>
</dbReference>
<feature type="chain" id="PRO_5042117263" description="Arginase/deacetylase" evidence="5">
    <location>
        <begin position="29"/>
        <end position="399"/>
    </location>
</feature>
<dbReference type="InterPro" id="IPR020855">
    <property type="entry name" value="Ureohydrolase_Mn_BS"/>
</dbReference>
<dbReference type="CDD" id="cd11592">
    <property type="entry name" value="Agmatinase_PAH"/>
    <property type="match status" value="1"/>
</dbReference>
<evidence type="ECO:0000256" key="4">
    <source>
        <dbReference type="RuleBase" id="RU003684"/>
    </source>
</evidence>
<accession>A0AAD5YMM1</accession>
<evidence type="ECO:0000256" key="2">
    <source>
        <dbReference type="ARBA" id="ARBA00022801"/>
    </source>
</evidence>
<evidence type="ECO:0000256" key="5">
    <source>
        <dbReference type="SAM" id="SignalP"/>
    </source>
</evidence>
<evidence type="ECO:0000313" key="7">
    <source>
        <dbReference type="Proteomes" id="UP001212997"/>
    </source>
</evidence>
<dbReference type="SUPFAM" id="SSF52768">
    <property type="entry name" value="Arginase/deacetylase"/>
    <property type="match status" value="1"/>
</dbReference>
<dbReference type="GO" id="GO:0033389">
    <property type="term" value="P:putrescine biosynthetic process from arginine, via agmatine"/>
    <property type="evidence" value="ECO:0007669"/>
    <property type="project" value="TreeGrafter"/>
</dbReference>
<dbReference type="GO" id="GO:0008783">
    <property type="term" value="F:agmatinase activity"/>
    <property type="evidence" value="ECO:0007669"/>
    <property type="project" value="TreeGrafter"/>
</dbReference>
<dbReference type="PROSITE" id="PS01053">
    <property type="entry name" value="ARGINASE_1"/>
    <property type="match status" value="1"/>
</dbReference>
<keyword evidence="7" id="KW-1185">Reference proteome</keyword>
<dbReference type="PRINTS" id="PR00116">
    <property type="entry name" value="ARGINASE"/>
</dbReference>
<dbReference type="Gene3D" id="3.40.800.10">
    <property type="entry name" value="Ureohydrolase domain"/>
    <property type="match status" value="1"/>
</dbReference>
<reference evidence="6" key="1">
    <citation type="submission" date="2022-07" db="EMBL/GenBank/DDBJ databases">
        <title>Genome Sequence of Physisporinus lineatus.</title>
        <authorList>
            <person name="Buettner E."/>
        </authorList>
    </citation>
    <scope>NUCLEOTIDE SEQUENCE</scope>
    <source>
        <strain evidence="6">VT162</strain>
    </source>
</reference>
<dbReference type="PROSITE" id="PS51409">
    <property type="entry name" value="ARGINASE_2"/>
    <property type="match status" value="1"/>
</dbReference>
<comment type="caution">
    <text evidence="6">The sequence shown here is derived from an EMBL/GenBank/DDBJ whole genome shotgun (WGS) entry which is preliminary data.</text>
</comment>
<keyword evidence="2 4" id="KW-0378">Hydrolase</keyword>
<dbReference type="InterPro" id="IPR006035">
    <property type="entry name" value="Ureohydrolase"/>
</dbReference>
<dbReference type="PANTHER" id="PTHR11358:SF30">
    <property type="entry name" value="AGMATINASE 1-RELATED"/>
    <property type="match status" value="1"/>
</dbReference>
<proteinExistence type="inferred from homology"/>
<evidence type="ECO:0000256" key="1">
    <source>
        <dbReference type="ARBA" id="ARBA00022723"/>
    </source>
</evidence>
<evidence type="ECO:0000256" key="3">
    <source>
        <dbReference type="PROSITE-ProRule" id="PRU00742"/>
    </source>
</evidence>
<dbReference type="InterPro" id="IPR023696">
    <property type="entry name" value="Ureohydrolase_dom_sf"/>
</dbReference>
<protein>
    <recommendedName>
        <fullName evidence="8">Arginase/deacetylase</fullName>
    </recommendedName>
</protein>
<name>A0AAD5YMM1_9APHY</name>
<gene>
    <name evidence="6" type="ORF">NLI96_g1769</name>
</gene>
<keyword evidence="5" id="KW-0732">Signal</keyword>
<dbReference type="EMBL" id="JANAWD010000036">
    <property type="protein sequence ID" value="KAJ3489938.1"/>
    <property type="molecule type" value="Genomic_DNA"/>
</dbReference>
<evidence type="ECO:0008006" key="8">
    <source>
        <dbReference type="Google" id="ProtNLM"/>
    </source>
</evidence>
<dbReference type="AlphaFoldDB" id="A0AAD5YMM1"/>
<comment type="similarity">
    <text evidence="3 4">Belongs to the arginase family.</text>
</comment>
<sequence>MRTLTPHRTRQRLVSILAIFNVLSPVFTQQTPIRVAGINDISYDAKGYPPLPLTNPWASYGRGSLSSWNGLITFAHTEPLKCFDPDQDTKYDAAILGMRDINSLKPLTDLWISIIIPLGAPFDTATSYRPGARFGPNGIRQGSRTSRVVDFDPAMKIKIADHLDVVDCGDVPMVKIDNSVALKQIEDAHAKLLSHTSARTYEGKSLAKDGKFHPRILTLGGDHTITFPLLRGIAQVYGPVSVIHFDSHLDTWKPRQWEGSPWPEGEPVNHGSYFYYAHKEGLLASNNTNIHVGLRGPIYDWGDYEDDYKFGFVISHAEDIEEVGWKGIVKKIRDTVGDNPVYITVDIDVLDPGSAPATGTPEIGGFTTREFKKILQGLAGLKIVGADIVEVAPGSSKPP</sequence>
<organism evidence="6 7">
    <name type="scientific">Meripilus lineatus</name>
    <dbReference type="NCBI Taxonomy" id="2056292"/>
    <lineage>
        <taxon>Eukaryota</taxon>
        <taxon>Fungi</taxon>
        <taxon>Dikarya</taxon>
        <taxon>Basidiomycota</taxon>
        <taxon>Agaricomycotina</taxon>
        <taxon>Agaricomycetes</taxon>
        <taxon>Polyporales</taxon>
        <taxon>Meripilaceae</taxon>
        <taxon>Meripilus</taxon>
    </lineage>
</organism>
<feature type="signal peptide" evidence="5">
    <location>
        <begin position="1"/>
        <end position="28"/>
    </location>
</feature>
<dbReference type="GO" id="GO:0046872">
    <property type="term" value="F:metal ion binding"/>
    <property type="evidence" value="ECO:0007669"/>
    <property type="project" value="UniProtKB-KW"/>
</dbReference>
<keyword evidence="1" id="KW-0479">Metal-binding</keyword>